<evidence type="ECO:0000256" key="4">
    <source>
        <dbReference type="ARBA" id="ARBA00022989"/>
    </source>
</evidence>
<keyword evidence="5 7" id="KW-0472">Membrane</keyword>
<evidence type="ECO:0000256" key="7">
    <source>
        <dbReference type="SAM" id="Phobius"/>
    </source>
</evidence>
<dbReference type="InterPro" id="IPR011701">
    <property type="entry name" value="MFS"/>
</dbReference>
<dbReference type="GO" id="GO:0016020">
    <property type="term" value="C:membrane"/>
    <property type="evidence" value="ECO:0007669"/>
    <property type="project" value="UniProtKB-SubCell"/>
</dbReference>
<feature type="domain" description="Major facilitator superfamily (MFS) profile" evidence="8">
    <location>
        <begin position="101"/>
        <end position="529"/>
    </location>
</feature>
<sequence>MVLNNSGRDETPSETARSFDSSDRFAETPNSLSNSDRLAEKISSINSSEKVAETVHSLSGSELQYPTVTIINSETGEKTVIVKDWTDEEERRLVRRVDFILIPLLFWAFFILQIDRGNISNVYTDINFYNMLELNNTKINIASALFAIGIVSFEIPFNVALQRLSPSIFLSFQILTWSLIATLQCKITNIHSFYATRFLLGAAEAGFIPGGLYYISTWYKKSELGLRHTLYFFGNLTALSVSGLIAAGILRDLPGVGGLYGWQWIFLIEGVIGVGYAIIFFFLLPESTEHPAAFWNRKWLYFDARERSILRRRVIFDDPSKVVSTRRTNLKDVWSTFRNPVPWFHVLISMSSLQTGTALGSYIPLIIRSMGFSVFEANARSSIPRWCTMALLLILTLTSKYFKPRAASILFAFVWKLSSQIAVRELPDTATPTQRFTALCFLVTVNIVGHVLNSAWLSMNIRSPRERSVALAMLIMAANIGGVCGGQILRDNDKPLYKKGFLALIIVDVFSILVLIATFSYYFYKNRKADKLYGKVEPINTKADDSPESFDRGVVYVGFGLKNTAEEEADAHRDKFRFVL</sequence>
<name>F2QRG0_KOMPC</name>
<evidence type="ECO:0000256" key="3">
    <source>
        <dbReference type="ARBA" id="ARBA00022692"/>
    </source>
</evidence>
<feature type="region of interest" description="Disordered" evidence="6">
    <location>
        <begin position="1"/>
        <end position="36"/>
    </location>
</feature>
<dbReference type="Pfam" id="PF07690">
    <property type="entry name" value="MFS_1"/>
    <property type="match status" value="1"/>
</dbReference>
<organism evidence="9 10">
    <name type="scientific">Komagataella phaffii (strain ATCC 76273 / CBS 7435 / CECT 11047 / NRRL Y-11430 / Wegner 21-1)</name>
    <name type="common">Yeast</name>
    <name type="synonym">Pichia pastoris</name>
    <dbReference type="NCBI Taxonomy" id="981350"/>
    <lineage>
        <taxon>Eukaryota</taxon>
        <taxon>Fungi</taxon>
        <taxon>Dikarya</taxon>
        <taxon>Ascomycota</taxon>
        <taxon>Saccharomycotina</taxon>
        <taxon>Pichiomycetes</taxon>
        <taxon>Pichiales</taxon>
        <taxon>Pichiaceae</taxon>
        <taxon>Komagataella</taxon>
    </lineage>
</organism>
<evidence type="ECO:0000313" key="9">
    <source>
        <dbReference type="EMBL" id="CCA37988.1"/>
    </source>
</evidence>
<evidence type="ECO:0000313" key="10">
    <source>
        <dbReference type="Proteomes" id="UP000006853"/>
    </source>
</evidence>
<evidence type="ECO:0000256" key="6">
    <source>
        <dbReference type="SAM" id="MobiDB-lite"/>
    </source>
</evidence>
<evidence type="ECO:0000256" key="1">
    <source>
        <dbReference type="ARBA" id="ARBA00004141"/>
    </source>
</evidence>
<dbReference type="PANTHER" id="PTHR43791">
    <property type="entry name" value="PERMEASE-RELATED"/>
    <property type="match status" value="1"/>
</dbReference>
<comment type="subcellular location">
    <subcellularLocation>
        <location evidence="1">Membrane</location>
        <topology evidence="1">Multi-pass membrane protein</topology>
    </subcellularLocation>
</comment>
<feature type="transmembrane region" description="Helical" evidence="7">
    <location>
        <begin position="435"/>
        <end position="457"/>
    </location>
</feature>
<keyword evidence="10" id="KW-1185">Reference proteome</keyword>
<feature type="transmembrane region" description="Helical" evidence="7">
    <location>
        <begin position="99"/>
        <end position="119"/>
    </location>
</feature>
<dbReference type="PROSITE" id="PS50850">
    <property type="entry name" value="MFS"/>
    <property type="match status" value="1"/>
</dbReference>
<dbReference type="SUPFAM" id="SSF103473">
    <property type="entry name" value="MFS general substrate transporter"/>
    <property type="match status" value="1"/>
</dbReference>
<feature type="transmembrane region" description="Helical" evidence="7">
    <location>
        <begin position="262"/>
        <end position="284"/>
    </location>
</feature>
<dbReference type="AlphaFoldDB" id="F2QRG0"/>
<gene>
    <name evidence="9" type="ordered locus">PP7435_Chr2-0294</name>
</gene>
<dbReference type="GO" id="GO:0022857">
    <property type="term" value="F:transmembrane transporter activity"/>
    <property type="evidence" value="ECO:0007669"/>
    <property type="project" value="InterPro"/>
</dbReference>
<evidence type="ECO:0000256" key="2">
    <source>
        <dbReference type="ARBA" id="ARBA00022448"/>
    </source>
</evidence>
<dbReference type="InterPro" id="IPR036259">
    <property type="entry name" value="MFS_trans_sf"/>
</dbReference>
<dbReference type="HOGENOM" id="CLU_001265_0_1_1"/>
<dbReference type="InterPro" id="IPR020846">
    <property type="entry name" value="MFS_dom"/>
</dbReference>
<feature type="transmembrane region" description="Helical" evidence="7">
    <location>
        <begin position="139"/>
        <end position="161"/>
    </location>
</feature>
<feature type="transmembrane region" description="Helical" evidence="7">
    <location>
        <begin position="198"/>
        <end position="218"/>
    </location>
</feature>
<dbReference type="Gene3D" id="1.20.1250.20">
    <property type="entry name" value="MFS general substrate transporter like domains"/>
    <property type="match status" value="1"/>
</dbReference>
<dbReference type="Proteomes" id="UP000006853">
    <property type="component" value="Chromosome 2"/>
</dbReference>
<reference evidence="9 10" key="1">
    <citation type="journal article" date="2011" name="J. Biotechnol.">
        <title>High-quality genome sequence of Pichia pastoris CBS7435.</title>
        <authorList>
            <person name="Kuberl A."/>
            <person name="Schneider J."/>
            <person name="Thallinger G.G."/>
            <person name="Anderl I."/>
            <person name="Wibberg D."/>
            <person name="Hajek T."/>
            <person name="Jaenicke S."/>
            <person name="Brinkrolf K."/>
            <person name="Goesmann A."/>
            <person name="Szczepanowski R."/>
            <person name="Puhler A."/>
            <person name="Schwab H."/>
            <person name="Glieder A."/>
            <person name="Pichler H."/>
        </authorList>
    </citation>
    <scope>NUCLEOTIDE SEQUENCE [LARGE SCALE GENOMIC DNA]</scope>
    <source>
        <strain evidence="10">ATCC 76273 / CBS 7435 / CECT 11047 / NRRL Y-11430 / Wegner 21-1</strain>
    </source>
</reference>
<dbReference type="PANTHER" id="PTHR43791:SF32">
    <property type="entry name" value="MAJOR FACILITATOR SUPERFAMILY (MFS) PROFILE DOMAIN-CONTAINING PROTEIN"/>
    <property type="match status" value="1"/>
</dbReference>
<reference key="2">
    <citation type="submission" date="2011-04" db="EMBL/GenBank/DDBJ databases">
        <title>High-quality genome sequence of Pichia pastoris CBS 7435.</title>
        <authorList>
            <person name="Kueberl A."/>
            <person name="Schneider J."/>
            <person name="Thallinger G.G."/>
            <person name="Anderl I."/>
            <person name="Wibberg D."/>
            <person name="Hajek T."/>
            <person name="Jaenicke S."/>
            <person name="Brinkrolf K."/>
            <person name="Goesmann A."/>
            <person name="Szczepanowski R."/>
            <person name="Puehler A."/>
            <person name="Schwab H."/>
            <person name="Glieder A."/>
            <person name="Pichler H."/>
        </authorList>
    </citation>
    <scope>NUCLEOTIDE SEQUENCE</scope>
    <source>
        <strain>CBS 7435</strain>
    </source>
</reference>
<dbReference type="EMBL" id="FR839629">
    <property type="protein sequence ID" value="CCA37988.1"/>
    <property type="molecule type" value="Genomic_DNA"/>
</dbReference>
<feature type="transmembrane region" description="Helical" evidence="7">
    <location>
        <begin position="168"/>
        <end position="192"/>
    </location>
</feature>
<evidence type="ECO:0000256" key="5">
    <source>
        <dbReference type="ARBA" id="ARBA00023136"/>
    </source>
</evidence>
<protein>
    <submittedName>
        <fullName evidence="9">Putative allantoate permease</fullName>
    </submittedName>
</protein>
<keyword evidence="2" id="KW-0813">Transport</keyword>
<feature type="transmembrane region" description="Helical" evidence="7">
    <location>
        <begin position="230"/>
        <end position="250"/>
    </location>
</feature>
<evidence type="ECO:0000259" key="8">
    <source>
        <dbReference type="PROSITE" id="PS50850"/>
    </source>
</evidence>
<keyword evidence="3 7" id="KW-0812">Transmembrane</keyword>
<feature type="transmembrane region" description="Helical" evidence="7">
    <location>
        <begin position="469"/>
        <end position="489"/>
    </location>
</feature>
<reference evidence="9 10" key="3">
    <citation type="journal article" date="2016" name="FEMS Yeast Res.">
        <title>Curation of the genome annotation of Pichia pastoris (Komagataella phaffii) CBS7435 from gene level to protein function.</title>
        <authorList>
            <person name="Valli M."/>
            <person name="Tatto N.E."/>
            <person name="Peymann A."/>
            <person name="Gruber C."/>
            <person name="Landes N."/>
            <person name="Ekker H."/>
            <person name="Thallinger G.G."/>
            <person name="Mattanovich D."/>
            <person name="Gasser B."/>
            <person name="Graf A.B."/>
        </authorList>
    </citation>
    <scope>GENOME REANNOTATION</scope>
    <source>
        <strain evidence="9 10">ATCC 76273 / CBS 7435 / CECT 11047 / NRRL Y-11430 / Wegner 21-1</strain>
    </source>
</reference>
<proteinExistence type="predicted"/>
<keyword evidence="4 7" id="KW-1133">Transmembrane helix</keyword>
<feature type="transmembrane region" description="Helical" evidence="7">
    <location>
        <begin position="343"/>
        <end position="363"/>
    </location>
</feature>
<accession>F2QRG0</accession>
<feature type="transmembrane region" description="Helical" evidence="7">
    <location>
        <begin position="501"/>
        <end position="524"/>
    </location>
</feature>